<evidence type="ECO:0000256" key="12">
    <source>
        <dbReference type="SAM" id="Phobius"/>
    </source>
</evidence>
<accession>A0ABV9U4V3</accession>
<keyword evidence="6 10" id="KW-0862">Zinc</keyword>
<keyword evidence="8 10" id="KW-0482">Metalloprotease</keyword>
<dbReference type="Proteomes" id="UP001595872">
    <property type="component" value="Unassembled WGS sequence"/>
</dbReference>
<dbReference type="Gene3D" id="3.30.2010.10">
    <property type="entry name" value="Metalloproteases ('zincins'), catalytic domain"/>
    <property type="match status" value="1"/>
</dbReference>
<comment type="cofactor">
    <cofactor evidence="10">
        <name>Zn(2+)</name>
        <dbReference type="ChEBI" id="CHEBI:29105"/>
    </cofactor>
    <text evidence="10">Binds 1 zinc ion per subunit.</text>
</comment>
<evidence type="ECO:0000256" key="4">
    <source>
        <dbReference type="ARBA" id="ARBA00022723"/>
    </source>
</evidence>
<keyword evidence="9 12" id="KW-0472">Membrane</keyword>
<evidence type="ECO:0000256" key="8">
    <source>
        <dbReference type="ARBA" id="ARBA00023049"/>
    </source>
</evidence>
<dbReference type="InterPro" id="IPR050083">
    <property type="entry name" value="HtpX_protease"/>
</dbReference>
<evidence type="ECO:0000256" key="2">
    <source>
        <dbReference type="ARBA" id="ARBA00022670"/>
    </source>
</evidence>
<feature type="transmembrane region" description="Helical" evidence="12">
    <location>
        <begin position="160"/>
        <end position="181"/>
    </location>
</feature>
<feature type="compositionally biased region" description="Gly residues" evidence="11">
    <location>
        <begin position="336"/>
        <end position="355"/>
    </location>
</feature>
<keyword evidence="2 10" id="KW-0645">Protease</keyword>
<evidence type="ECO:0000259" key="13">
    <source>
        <dbReference type="Pfam" id="PF01435"/>
    </source>
</evidence>
<evidence type="ECO:0000313" key="14">
    <source>
        <dbReference type="EMBL" id="MFC4911229.1"/>
    </source>
</evidence>
<keyword evidence="7 12" id="KW-1133">Transmembrane helix</keyword>
<evidence type="ECO:0000256" key="10">
    <source>
        <dbReference type="RuleBase" id="RU003983"/>
    </source>
</evidence>
<dbReference type="InterPro" id="IPR001915">
    <property type="entry name" value="Peptidase_M48"/>
</dbReference>
<dbReference type="EMBL" id="JBHSIT010000009">
    <property type="protein sequence ID" value="MFC4911229.1"/>
    <property type="molecule type" value="Genomic_DNA"/>
</dbReference>
<comment type="caution">
    <text evidence="14">The sequence shown here is derived from an EMBL/GenBank/DDBJ whole genome shotgun (WGS) entry which is preliminary data.</text>
</comment>
<keyword evidence="4" id="KW-0479">Metal-binding</keyword>
<dbReference type="Pfam" id="PF01435">
    <property type="entry name" value="Peptidase_M48"/>
    <property type="match status" value="1"/>
</dbReference>
<keyword evidence="3 12" id="KW-0812">Transmembrane</keyword>
<gene>
    <name evidence="14" type="ORF">ACFPCY_28250</name>
</gene>
<dbReference type="EC" id="3.4.24.-" evidence="14"/>
<feature type="domain" description="Peptidase M48" evidence="13">
    <location>
        <begin position="70"/>
        <end position="264"/>
    </location>
</feature>
<evidence type="ECO:0000256" key="3">
    <source>
        <dbReference type="ARBA" id="ARBA00022692"/>
    </source>
</evidence>
<evidence type="ECO:0000256" key="6">
    <source>
        <dbReference type="ARBA" id="ARBA00022833"/>
    </source>
</evidence>
<dbReference type="RefSeq" id="WP_378259930.1">
    <property type="nucleotide sequence ID" value="NZ_JBHSIT010000009.1"/>
</dbReference>
<keyword evidence="15" id="KW-1185">Reference proteome</keyword>
<dbReference type="GO" id="GO:0016787">
    <property type="term" value="F:hydrolase activity"/>
    <property type="evidence" value="ECO:0007669"/>
    <property type="project" value="UniProtKB-KW"/>
</dbReference>
<sequence>MTTNTPDRARTRFPGISSRAYEHPADRSALVALRSLTGFDVVLRKMSGLFNERAIRLTFLGGAVRAGEDQFRHLHDIVRDAAYILDLPEVPEVYVTQDPRANAMAIGSDHPFIVVTTGLLDLHDDEELRFVIAHEVGHILSGHAVYQTMMMILMQLGSRLAWLPLGNIGIAAIIMGLREWFRKAELSADRAGLLCGQDLEAAKRVMMKLAGGTRLSEMNAEAFLAQAREYDAAGDVRDGFLKFLNLLNQSHPYSVIRFAEIDRWARGGEYERILAGDYPRRADDSSASITEEMRNAARSYRESWENSADPFVGKVRDIADAAANAAGGLFDRLGRRNGGGGNGGGGNGGGGDSAN</sequence>
<reference evidence="15" key="1">
    <citation type="journal article" date="2019" name="Int. J. Syst. Evol. Microbiol.">
        <title>The Global Catalogue of Microorganisms (GCM) 10K type strain sequencing project: providing services to taxonomists for standard genome sequencing and annotation.</title>
        <authorList>
            <consortium name="The Broad Institute Genomics Platform"/>
            <consortium name="The Broad Institute Genome Sequencing Center for Infectious Disease"/>
            <person name="Wu L."/>
            <person name="Ma J."/>
        </authorList>
    </citation>
    <scope>NUCLEOTIDE SEQUENCE [LARGE SCALE GENOMIC DNA]</scope>
    <source>
        <strain evidence="15">KLKA75</strain>
    </source>
</reference>
<evidence type="ECO:0000313" key="15">
    <source>
        <dbReference type="Proteomes" id="UP001595872"/>
    </source>
</evidence>
<evidence type="ECO:0000256" key="9">
    <source>
        <dbReference type="ARBA" id="ARBA00023136"/>
    </source>
</evidence>
<evidence type="ECO:0000256" key="7">
    <source>
        <dbReference type="ARBA" id="ARBA00022989"/>
    </source>
</evidence>
<dbReference type="PANTHER" id="PTHR43221">
    <property type="entry name" value="PROTEASE HTPX"/>
    <property type="match status" value="1"/>
</dbReference>
<name>A0ABV9U4V3_9ACTN</name>
<organism evidence="14 15">
    <name type="scientific">Actinomadura gamaensis</name>
    <dbReference type="NCBI Taxonomy" id="1763541"/>
    <lineage>
        <taxon>Bacteria</taxon>
        <taxon>Bacillati</taxon>
        <taxon>Actinomycetota</taxon>
        <taxon>Actinomycetes</taxon>
        <taxon>Streptosporangiales</taxon>
        <taxon>Thermomonosporaceae</taxon>
        <taxon>Actinomadura</taxon>
    </lineage>
</organism>
<evidence type="ECO:0000256" key="11">
    <source>
        <dbReference type="SAM" id="MobiDB-lite"/>
    </source>
</evidence>
<evidence type="ECO:0000256" key="1">
    <source>
        <dbReference type="ARBA" id="ARBA00022475"/>
    </source>
</evidence>
<protein>
    <submittedName>
        <fullName evidence="14">M48 family metallopeptidase</fullName>
        <ecNumber evidence="14">3.4.24.-</ecNumber>
    </submittedName>
</protein>
<dbReference type="CDD" id="cd07325">
    <property type="entry name" value="M48_Ste24p_like"/>
    <property type="match status" value="1"/>
</dbReference>
<feature type="region of interest" description="Disordered" evidence="11">
    <location>
        <begin position="330"/>
        <end position="355"/>
    </location>
</feature>
<proteinExistence type="inferred from homology"/>
<evidence type="ECO:0000256" key="5">
    <source>
        <dbReference type="ARBA" id="ARBA00022801"/>
    </source>
</evidence>
<keyword evidence="1" id="KW-1003">Cell membrane</keyword>
<keyword evidence="5 10" id="KW-0378">Hydrolase</keyword>
<comment type="similarity">
    <text evidence="10">Belongs to the peptidase M48 family.</text>
</comment>
<dbReference type="PANTHER" id="PTHR43221:SF3">
    <property type="entry name" value="SLL1280 PROTEIN"/>
    <property type="match status" value="1"/>
</dbReference>